<accession>A0A6A3AZG3</accession>
<evidence type="ECO:0000256" key="2">
    <source>
        <dbReference type="ARBA" id="ARBA00022737"/>
    </source>
</evidence>
<dbReference type="FunFam" id="1.25.40.10:FF:000031">
    <property type="entry name" value="Pentatricopeptide repeat-containing protein mitochondrial"/>
    <property type="match status" value="1"/>
</dbReference>
<comment type="caution">
    <text evidence="5">The sequence shown here is derived from an EMBL/GenBank/DDBJ whole genome shotgun (WGS) entry which is preliminary data.</text>
</comment>
<evidence type="ECO:0000259" key="4">
    <source>
        <dbReference type="Pfam" id="PF14432"/>
    </source>
</evidence>
<dbReference type="GO" id="GO:0009451">
    <property type="term" value="P:RNA modification"/>
    <property type="evidence" value="ECO:0007669"/>
    <property type="project" value="InterPro"/>
</dbReference>
<dbReference type="InterPro" id="IPR046849">
    <property type="entry name" value="E2_motif"/>
</dbReference>
<dbReference type="InterPro" id="IPR032867">
    <property type="entry name" value="DYW_dom"/>
</dbReference>
<name>A0A6A3AZG3_HIBSY</name>
<organism evidence="5 6">
    <name type="scientific">Hibiscus syriacus</name>
    <name type="common">Rose of Sharon</name>
    <dbReference type="NCBI Taxonomy" id="106335"/>
    <lineage>
        <taxon>Eukaryota</taxon>
        <taxon>Viridiplantae</taxon>
        <taxon>Streptophyta</taxon>
        <taxon>Embryophyta</taxon>
        <taxon>Tracheophyta</taxon>
        <taxon>Spermatophyta</taxon>
        <taxon>Magnoliopsida</taxon>
        <taxon>eudicotyledons</taxon>
        <taxon>Gunneridae</taxon>
        <taxon>Pentapetalae</taxon>
        <taxon>rosids</taxon>
        <taxon>malvids</taxon>
        <taxon>Malvales</taxon>
        <taxon>Malvaceae</taxon>
        <taxon>Malvoideae</taxon>
        <taxon>Hibiscus</taxon>
    </lineage>
</organism>
<dbReference type="Proteomes" id="UP000436088">
    <property type="component" value="Unassembled WGS sequence"/>
</dbReference>
<dbReference type="AlphaFoldDB" id="A0A6A3AZG3"/>
<evidence type="ECO:0000313" key="5">
    <source>
        <dbReference type="EMBL" id="KAE8709038.1"/>
    </source>
</evidence>
<feature type="repeat" description="PPR" evidence="3">
    <location>
        <begin position="201"/>
        <end position="231"/>
    </location>
</feature>
<proteinExistence type="inferred from homology"/>
<dbReference type="InterPro" id="IPR046960">
    <property type="entry name" value="PPR_At4g14850-like_plant"/>
</dbReference>
<dbReference type="Pfam" id="PF01535">
    <property type="entry name" value="PPR"/>
    <property type="match status" value="3"/>
</dbReference>
<dbReference type="InterPro" id="IPR011990">
    <property type="entry name" value="TPR-like_helical_dom_sf"/>
</dbReference>
<dbReference type="FunFam" id="1.25.40.10:FF:000231">
    <property type="entry name" value="Pentatricopeptide repeat-containing protein chloroplastic"/>
    <property type="match status" value="1"/>
</dbReference>
<sequence>MDQLKQIQCRTITLGVAKAPVFHNKAISFFCFNKSGDMDHALKLFDQIPEPKSVYLWNTMIKGYSRIDSPKHGISMYLNMLRQNVKPDNYTFPFLLKGFHRNVGFSCGKQLHYHVVNFGLCSNVFVQNALIHMYSLCGQMEIARRAFHITDLEACKQIHNYIERCEIEPKLILDNALIDMYATCGEMGVAVAIFDRMKTGDVISWTTMVSGFINKGDIDLARSYFDQMPERMQESNIRPDEYTMVSILTACAHLGALQIGEWIKIYIVRNKVKNDVGNALIDMYSKCGSIVKARRVFSDMPRKENFTWTAMIVGLAINGHAEEALGMFYEMLKASINPDEITYIGVFCAGSHAGMVERDIYEKIAREPIMQRGIKKTPGCSLIEMNRIVHEFVAGDRSHPQSKEIFLKLDSMTGDLKVAGYSPDTSKVFLDIGEDKESTLYRHSEKLAAFGLVSSEPLRIVKNLRLCVDCHVVAKLVSKLYDREVIVRD</sequence>
<dbReference type="PROSITE" id="PS51375">
    <property type="entry name" value="PPR"/>
    <property type="match status" value="3"/>
</dbReference>
<feature type="repeat" description="PPR" evidence="3">
    <location>
        <begin position="304"/>
        <end position="338"/>
    </location>
</feature>
<dbReference type="GO" id="GO:0008270">
    <property type="term" value="F:zinc ion binding"/>
    <property type="evidence" value="ECO:0007669"/>
    <property type="project" value="InterPro"/>
</dbReference>
<dbReference type="Pfam" id="PF14432">
    <property type="entry name" value="DYW_deaminase"/>
    <property type="match status" value="1"/>
</dbReference>
<feature type="repeat" description="PPR" evidence="3">
    <location>
        <begin position="53"/>
        <end position="87"/>
    </location>
</feature>
<evidence type="ECO:0000256" key="3">
    <source>
        <dbReference type="PROSITE-ProRule" id="PRU00708"/>
    </source>
</evidence>
<keyword evidence="6" id="KW-1185">Reference proteome</keyword>
<keyword evidence="2" id="KW-0677">Repeat</keyword>
<gene>
    <name evidence="5" type="ORF">F3Y22_tig00110332pilonHSYRG00791</name>
</gene>
<comment type="similarity">
    <text evidence="1">Belongs to the PPR family. PCMP-H subfamily.</text>
</comment>
<dbReference type="Pfam" id="PF20430">
    <property type="entry name" value="Eplus_motif"/>
    <property type="match status" value="1"/>
</dbReference>
<feature type="domain" description="DYW" evidence="4">
    <location>
        <begin position="420"/>
        <end position="489"/>
    </location>
</feature>
<dbReference type="InterPro" id="IPR002885">
    <property type="entry name" value="PPR_rpt"/>
</dbReference>
<dbReference type="Gene3D" id="1.25.40.10">
    <property type="entry name" value="Tetratricopeptide repeat domain"/>
    <property type="match status" value="3"/>
</dbReference>
<dbReference type="EMBL" id="VEPZ02000937">
    <property type="protein sequence ID" value="KAE8709038.1"/>
    <property type="molecule type" value="Genomic_DNA"/>
</dbReference>
<dbReference type="PANTHER" id="PTHR47926:SF492">
    <property type="entry name" value="DYW DOMAIN-CONTAINING PROTEIN"/>
    <property type="match status" value="1"/>
</dbReference>
<protein>
    <submittedName>
        <fullName evidence="5">F6D8.25</fullName>
    </submittedName>
</protein>
<dbReference type="GO" id="GO:0003723">
    <property type="term" value="F:RNA binding"/>
    <property type="evidence" value="ECO:0007669"/>
    <property type="project" value="InterPro"/>
</dbReference>
<reference evidence="5" key="1">
    <citation type="submission" date="2019-09" db="EMBL/GenBank/DDBJ databases">
        <title>Draft genome information of white flower Hibiscus syriacus.</title>
        <authorList>
            <person name="Kim Y.-M."/>
        </authorList>
    </citation>
    <scope>NUCLEOTIDE SEQUENCE [LARGE SCALE GENOMIC DNA]</scope>
    <source>
        <strain evidence="5">YM2019G1</strain>
    </source>
</reference>
<dbReference type="Pfam" id="PF13041">
    <property type="entry name" value="PPR_2"/>
    <property type="match status" value="3"/>
</dbReference>
<evidence type="ECO:0000256" key="1">
    <source>
        <dbReference type="ARBA" id="ARBA00006643"/>
    </source>
</evidence>
<dbReference type="PANTHER" id="PTHR47926">
    <property type="entry name" value="PENTATRICOPEPTIDE REPEAT-CONTAINING PROTEIN"/>
    <property type="match status" value="1"/>
</dbReference>
<dbReference type="NCBIfam" id="TIGR00756">
    <property type="entry name" value="PPR"/>
    <property type="match status" value="4"/>
</dbReference>
<evidence type="ECO:0000313" key="6">
    <source>
        <dbReference type="Proteomes" id="UP000436088"/>
    </source>
</evidence>